<feature type="region of interest" description="Disordered" evidence="1">
    <location>
        <begin position="624"/>
        <end position="678"/>
    </location>
</feature>
<name>A0ABR3RDP3_9PLEO</name>
<organism evidence="3 4">
    <name type="scientific">Paraconiothyrium brasiliense</name>
    <dbReference type="NCBI Taxonomy" id="300254"/>
    <lineage>
        <taxon>Eukaryota</taxon>
        <taxon>Fungi</taxon>
        <taxon>Dikarya</taxon>
        <taxon>Ascomycota</taxon>
        <taxon>Pezizomycotina</taxon>
        <taxon>Dothideomycetes</taxon>
        <taxon>Pleosporomycetidae</taxon>
        <taxon>Pleosporales</taxon>
        <taxon>Massarineae</taxon>
        <taxon>Didymosphaeriaceae</taxon>
        <taxon>Paraconiothyrium</taxon>
    </lineage>
</organism>
<dbReference type="Pfam" id="PF21762">
    <property type="entry name" value="DEDDh_C"/>
    <property type="match status" value="1"/>
</dbReference>
<evidence type="ECO:0000259" key="2">
    <source>
        <dbReference type="Pfam" id="PF21762"/>
    </source>
</evidence>
<proteinExistence type="predicted"/>
<comment type="caution">
    <text evidence="3">The sequence shown here is derived from an EMBL/GenBank/DDBJ whole genome shotgun (WGS) entry which is preliminary data.</text>
</comment>
<feature type="region of interest" description="Disordered" evidence="1">
    <location>
        <begin position="23"/>
        <end position="74"/>
    </location>
</feature>
<dbReference type="InterPro" id="IPR048519">
    <property type="entry name" value="Gfd2/YDR514C-like_C"/>
</dbReference>
<protein>
    <recommendedName>
        <fullName evidence="2">Gfd2/YDR514C-like C-terminal domain-containing protein</fullName>
    </recommendedName>
</protein>
<keyword evidence="4" id="KW-1185">Reference proteome</keyword>
<dbReference type="PANTHER" id="PTHR28083">
    <property type="entry name" value="GOOD FOR FULL DBP5 ACTIVITY PROTEIN 2"/>
    <property type="match status" value="1"/>
</dbReference>
<dbReference type="EMBL" id="JAKJXO020000007">
    <property type="protein sequence ID" value="KAL1602559.1"/>
    <property type="molecule type" value="Genomic_DNA"/>
</dbReference>
<dbReference type="SUPFAM" id="SSF53098">
    <property type="entry name" value="Ribonuclease H-like"/>
    <property type="match status" value="1"/>
</dbReference>
<evidence type="ECO:0000313" key="4">
    <source>
        <dbReference type="Proteomes" id="UP001521785"/>
    </source>
</evidence>
<feature type="domain" description="Gfd2/YDR514C-like C-terminal" evidence="2">
    <location>
        <begin position="363"/>
        <end position="559"/>
    </location>
</feature>
<dbReference type="PANTHER" id="PTHR28083:SF1">
    <property type="entry name" value="GOOD FOR FULL DBP5 ACTIVITY PROTEIN 2"/>
    <property type="match status" value="1"/>
</dbReference>
<evidence type="ECO:0000313" key="3">
    <source>
        <dbReference type="EMBL" id="KAL1602559.1"/>
    </source>
</evidence>
<reference evidence="3 4" key="1">
    <citation type="submission" date="2024-02" db="EMBL/GenBank/DDBJ databases">
        <title>De novo assembly and annotation of 12 fungi associated with fruit tree decline syndrome in Ontario, Canada.</title>
        <authorList>
            <person name="Sulman M."/>
            <person name="Ellouze W."/>
            <person name="Ilyukhin E."/>
        </authorList>
    </citation>
    <scope>NUCLEOTIDE SEQUENCE [LARGE SCALE GENOMIC DNA]</scope>
    <source>
        <strain evidence="3 4">M42-189</strain>
    </source>
</reference>
<gene>
    <name evidence="3" type="ORF">SLS60_005975</name>
</gene>
<sequence length="678" mass="75665">MDSKLAARLERLRVLSEHDLAALPDRVPSPEPSMDDKPAPGGGVALVPKATVAEDKEDISIKPTGDASKRNPSLDARMVTQDAKADAPPTNGQHENTDRRFVWVQGTESSHNLGSDPQLSPLPTHPLPPALLQRSEQAAPHEKYFTPIVALSKYPYKFCNKNCMQDIASAFFDQGKFWAREWDLYYLWDIEESKPLILVRESQVHDLLKEINSHLKLGLKITDSQREEGVVLRFPDHPRCRPRYLGRSHNRDEYNSMTDQVPLVGVRAPGEPAPPPLDAQMLEEFKDMIEEAWEVTKNKSKASKEKSRVKRLKNLKVFTDQLKRAQRYLGLRPSATDGLSAPPAIPAVDVSRSVPFSYDRSVVFVCVDVESYEKDHRKITEVGIATLDTRDLIHVAPGKDGKAWRDLIQARHFRVTEFAHLVNNEYVAGCPGSFFFGQSEFVSQKDLPTSVAACFEPPFCAKPGQTPHADDIERGDKRNLIFLGHNTLSDVKYLQDLGFDPLVLPNLLEAQDSAILFRVWQREEQTTKLSKILERFNIDHYGLHNAGNDAMYTVQCFLAICVREASIRNSPELQQIWDARKDSKIAFEQQELSQDIENASKIWDDLETNGDGGEPVPIVMKKPAVPKTNLPTGANDTPAPFDVDHGNNSASTQTGRGGSDGGHSKVDNSDGWGGSAAW</sequence>
<dbReference type="InterPro" id="IPR036397">
    <property type="entry name" value="RNaseH_sf"/>
</dbReference>
<dbReference type="Gene3D" id="3.30.420.10">
    <property type="entry name" value="Ribonuclease H-like superfamily/Ribonuclease H"/>
    <property type="match status" value="1"/>
</dbReference>
<dbReference type="InterPro" id="IPR040151">
    <property type="entry name" value="Gfd2/YDR514C-like"/>
</dbReference>
<dbReference type="InterPro" id="IPR012337">
    <property type="entry name" value="RNaseH-like_sf"/>
</dbReference>
<dbReference type="Proteomes" id="UP001521785">
    <property type="component" value="Unassembled WGS sequence"/>
</dbReference>
<accession>A0ABR3RDP3</accession>
<evidence type="ECO:0000256" key="1">
    <source>
        <dbReference type="SAM" id="MobiDB-lite"/>
    </source>
</evidence>